<evidence type="ECO:0000256" key="5">
    <source>
        <dbReference type="ARBA" id="ARBA00023242"/>
    </source>
</evidence>
<comment type="subcellular location">
    <subcellularLocation>
        <location evidence="1">Nucleus</location>
    </subcellularLocation>
</comment>
<gene>
    <name evidence="8" type="primary">AGL80</name>
    <name evidence="8" type="ORF">CR513_05130</name>
</gene>
<feature type="domain" description="MADS-box" evidence="7">
    <location>
        <begin position="487"/>
        <end position="539"/>
    </location>
</feature>
<evidence type="ECO:0000256" key="2">
    <source>
        <dbReference type="ARBA" id="ARBA00023015"/>
    </source>
</evidence>
<feature type="domain" description="MADS-box" evidence="7">
    <location>
        <begin position="28"/>
        <end position="76"/>
    </location>
</feature>
<keyword evidence="5" id="KW-0539">Nucleus</keyword>
<keyword evidence="4" id="KW-0804">Transcription</keyword>
<keyword evidence="3" id="KW-0238">DNA-binding</keyword>
<evidence type="ECO:0000259" key="7">
    <source>
        <dbReference type="PROSITE" id="PS50066"/>
    </source>
</evidence>
<feature type="domain" description="MADS-box" evidence="7">
    <location>
        <begin position="240"/>
        <end position="288"/>
    </location>
</feature>
<dbReference type="CDD" id="cd00266">
    <property type="entry name" value="MADS_SRF_like"/>
    <property type="match status" value="3"/>
</dbReference>
<keyword evidence="6" id="KW-0175">Coiled coil</keyword>
<reference evidence="8" key="1">
    <citation type="submission" date="2018-05" db="EMBL/GenBank/DDBJ databases">
        <title>Draft genome of Mucuna pruriens seed.</title>
        <authorList>
            <person name="Nnadi N.E."/>
            <person name="Vos R."/>
            <person name="Hasami M.H."/>
            <person name="Devisetty U.K."/>
            <person name="Aguiy J.C."/>
        </authorList>
    </citation>
    <scope>NUCLEOTIDE SEQUENCE [LARGE SCALE GENOMIC DNA]</scope>
    <source>
        <strain evidence="8">JCA_2017</strain>
    </source>
</reference>
<sequence length="792" mass="91229">MWKTSWLYHTKQKTSNKCLHEIKPVTIMPRKSVKNTFIANDYERKTSYMKRKKSFLKMTEQLSTLCGIEACAIVYSPYHCEPEIWPSESGVLNVVGKFRDLPEWEQSKKMVNQEGFVAQSILKGKEKMRKLVKDNKDTEITMFMYECLNTGRVQPYNNMTTADLNYLSSIIEQKLKNINTRLETLNVIEMSNPASQPQSQMQTAAPHEMPTLLNYGHGSDMNANTMESEWLLDLLNVTIMSQKRVKNAYIANDTERKTSYGKRKRSLLKKTAELSTLCGIEACAIVYSIYDPVPEIWPSESGVQNVLRKFRTLPEWEQSKKMVNQEGFIAQSILKSKEKMGKLVTDNKDTEMSMFIVQCLNTGRVQPQNIMTTADMNNLSSIIEQKLKEISTRLETLNVNEMTPHQPEIQTSTLVVAPEEMTLLNYGHAWDMNPNPIQRQCFMDLLNGNVDETVMPLFGDIVVVAVETTSKSFQFLFCFSVLLVTIMSQKRVKNALIANDSERKISFTKRTKSLLKKTGEISTLCDIEACAIVYSTYNREPEIWPSESGVRNVVEKFRTIPEFEQNKRMENLESFITQRIQKANEQKKKLMKDNREKEMSMFMFQCLNEGRVLSFNNMTAADLNDLSSVIEQKLKDINRRLEMLNVNVMTESQPQPHQQPQMQTLPYQQPQMQTLPYQQSEIQTLPYQQSQIQTLLYQQSQIQTLPYQQPQMQTLTYQPQIQTAESQTQIQIPAYHPQVQTAPATTLLNYGHGSDMNANPLERQWFMDLQNGNVDETVTPLFGDKAHGCHNI</sequence>
<dbReference type="PROSITE" id="PS50066">
    <property type="entry name" value="MADS_BOX_2"/>
    <property type="match status" value="3"/>
</dbReference>
<dbReference type="PRINTS" id="PR00404">
    <property type="entry name" value="MADSDOMAIN"/>
</dbReference>
<dbReference type="SUPFAM" id="SSF55455">
    <property type="entry name" value="SRF-like"/>
    <property type="match status" value="3"/>
</dbReference>
<dbReference type="Pfam" id="PF00319">
    <property type="entry name" value="SRF-TF"/>
    <property type="match status" value="3"/>
</dbReference>
<evidence type="ECO:0000256" key="3">
    <source>
        <dbReference type="ARBA" id="ARBA00023125"/>
    </source>
</evidence>
<dbReference type="OrthoDB" id="779403at2759"/>
<keyword evidence="2" id="KW-0805">Transcription regulation</keyword>
<dbReference type="InterPro" id="IPR033897">
    <property type="entry name" value="SRF-like_MADS-box"/>
</dbReference>
<dbReference type="PANTHER" id="PTHR11945">
    <property type="entry name" value="MADS BOX PROTEIN"/>
    <property type="match status" value="1"/>
</dbReference>
<proteinExistence type="predicted"/>
<feature type="coiled-coil region" evidence="6">
    <location>
        <begin position="566"/>
        <end position="600"/>
    </location>
</feature>
<dbReference type="GO" id="GO:0046983">
    <property type="term" value="F:protein dimerization activity"/>
    <property type="evidence" value="ECO:0007669"/>
    <property type="project" value="InterPro"/>
</dbReference>
<dbReference type="GO" id="GO:0045944">
    <property type="term" value="P:positive regulation of transcription by RNA polymerase II"/>
    <property type="evidence" value="ECO:0007669"/>
    <property type="project" value="InterPro"/>
</dbReference>
<dbReference type="GO" id="GO:0005634">
    <property type="term" value="C:nucleus"/>
    <property type="evidence" value="ECO:0007669"/>
    <property type="project" value="UniProtKB-SubCell"/>
</dbReference>
<keyword evidence="9" id="KW-1185">Reference proteome</keyword>
<protein>
    <submittedName>
        <fullName evidence="8">Agamous-like MADS-box protein AGL80</fullName>
    </submittedName>
</protein>
<accession>A0A371I5N3</accession>
<evidence type="ECO:0000313" key="9">
    <source>
        <dbReference type="Proteomes" id="UP000257109"/>
    </source>
</evidence>
<dbReference type="Proteomes" id="UP000257109">
    <property type="component" value="Unassembled WGS sequence"/>
</dbReference>
<dbReference type="SMART" id="SM00432">
    <property type="entry name" value="MADS"/>
    <property type="match status" value="3"/>
</dbReference>
<evidence type="ECO:0000256" key="6">
    <source>
        <dbReference type="SAM" id="Coils"/>
    </source>
</evidence>
<comment type="caution">
    <text evidence="8">The sequence shown here is derived from an EMBL/GenBank/DDBJ whole genome shotgun (WGS) entry which is preliminary data.</text>
</comment>
<name>A0A371I5N3_MUCPR</name>
<dbReference type="InterPro" id="IPR036879">
    <property type="entry name" value="TF_MADSbox_sf"/>
</dbReference>
<dbReference type="AlphaFoldDB" id="A0A371I5N3"/>
<dbReference type="GO" id="GO:0000981">
    <property type="term" value="F:DNA-binding transcription factor activity, RNA polymerase II-specific"/>
    <property type="evidence" value="ECO:0007669"/>
    <property type="project" value="InterPro"/>
</dbReference>
<organism evidence="8 9">
    <name type="scientific">Mucuna pruriens</name>
    <name type="common">Velvet bean</name>
    <name type="synonym">Dolichos pruriens</name>
    <dbReference type="NCBI Taxonomy" id="157652"/>
    <lineage>
        <taxon>Eukaryota</taxon>
        <taxon>Viridiplantae</taxon>
        <taxon>Streptophyta</taxon>
        <taxon>Embryophyta</taxon>
        <taxon>Tracheophyta</taxon>
        <taxon>Spermatophyta</taxon>
        <taxon>Magnoliopsida</taxon>
        <taxon>eudicotyledons</taxon>
        <taxon>Gunneridae</taxon>
        <taxon>Pentapetalae</taxon>
        <taxon>rosids</taxon>
        <taxon>fabids</taxon>
        <taxon>Fabales</taxon>
        <taxon>Fabaceae</taxon>
        <taxon>Papilionoideae</taxon>
        <taxon>50 kb inversion clade</taxon>
        <taxon>NPAAA clade</taxon>
        <taxon>indigoferoid/millettioid clade</taxon>
        <taxon>Phaseoleae</taxon>
        <taxon>Mucuna</taxon>
    </lineage>
</organism>
<dbReference type="EMBL" id="QJKJ01000856">
    <property type="protein sequence ID" value="RDY10358.1"/>
    <property type="molecule type" value="Genomic_DNA"/>
</dbReference>
<dbReference type="Gene3D" id="3.40.1810.10">
    <property type="entry name" value="Transcription factor, MADS-box"/>
    <property type="match status" value="3"/>
</dbReference>
<feature type="non-terminal residue" evidence="8">
    <location>
        <position position="1"/>
    </location>
</feature>
<evidence type="ECO:0000256" key="4">
    <source>
        <dbReference type="ARBA" id="ARBA00023163"/>
    </source>
</evidence>
<dbReference type="InterPro" id="IPR002100">
    <property type="entry name" value="TF_MADSbox"/>
</dbReference>
<evidence type="ECO:0000313" key="8">
    <source>
        <dbReference type="EMBL" id="RDY10358.1"/>
    </source>
</evidence>
<dbReference type="GO" id="GO:0000978">
    <property type="term" value="F:RNA polymerase II cis-regulatory region sequence-specific DNA binding"/>
    <property type="evidence" value="ECO:0007669"/>
    <property type="project" value="TreeGrafter"/>
</dbReference>
<evidence type="ECO:0000256" key="1">
    <source>
        <dbReference type="ARBA" id="ARBA00004123"/>
    </source>
</evidence>
<dbReference type="PANTHER" id="PTHR11945:SF780">
    <property type="entry name" value="MADS-BOX TRANSCRIPTION FACTOR FAMILY PROTEIN"/>
    <property type="match status" value="1"/>
</dbReference>
<dbReference type="FunFam" id="3.40.1810.10:FF:000018">
    <property type="entry name" value="agamous-like MADS-box protein AGL80"/>
    <property type="match status" value="3"/>
</dbReference>